<dbReference type="SUPFAM" id="SSF53383">
    <property type="entry name" value="PLP-dependent transferases"/>
    <property type="match status" value="1"/>
</dbReference>
<dbReference type="GO" id="GO:0003677">
    <property type="term" value="F:DNA binding"/>
    <property type="evidence" value="ECO:0007669"/>
    <property type="project" value="UniProtKB-KW"/>
</dbReference>
<dbReference type="SMART" id="SM00345">
    <property type="entry name" value="HTH_GNTR"/>
    <property type="match status" value="1"/>
</dbReference>
<keyword evidence="7" id="KW-0032">Aminotransferase</keyword>
<dbReference type="CDD" id="cd00609">
    <property type="entry name" value="AAT_like"/>
    <property type="match status" value="1"/>
</dbReference>
<accession>A0A5B8YDT7</accession>
<dbReference type="PROSITE" id="PS50949">
    <property type="entry name" value="HTH_GNTR"/>
    <property type="match status" value="1"/>
</dbReference>
<dbReference type="InterPro" id="IPR036388">
    <property type="entry name" value="WH-like_DNA-bd_sf"/>
</dbReference>
<dbReference type="CDD" id="cd07377">
    <property type="entry name" value="WHTH_GntR"/>
    <property type="match status" value="1"/>
</dbReference>
<dbReference type="OrthoDB" id="9804020at2"/>
<evidence type="ECO:0000256" key="1">
    <source>
        <dbReference type="ARBA" id="ARBA00005384"/>
    </source>
</evidence>
<evidence type="ECO:0000256" key="3">
    <source>
        <dbReference type="ARBA" id="ARBA00023015"/>
    </source>
</evidence>
<dbReference type="PANTHER" id="PTHR46577:SF2">
    <property type="entry name" value="TRANSCRIPTIONAL REGULATORY PROTEIN"/>
    <property type="match status" value="1"/>
</dbReference>
<keyword evidence="3" id="KW-0805">Transcription regulation</keyword>
<dbReference type="GO" id="GO:0030170">
    <property type="term" value="F:pyridoxal phosphate binding"/>
    <property type="evidence" value="ECO:0007669"/>
    <property type="project" value="InterPro"/>
</dbReference>
<evidence type="ECO:0000256" key="5">
    <source>
        <dbReference type="ARBA" id="ARBA00023163"/>
    </source>
</evidence>
<dbReference type="GO" id="GO:0008483">
    <property type="term" value="F:transaminase activity"/>
    <property type="evidence" value="ECO:0007669"/>
    <property type="project" value="UniProtKB-KW"/>
</dbReference>
<dbReference type="EMBL" id="CP041186">
    <property type="protein sequence ID" value="QDG53482.1"/>
    <property type="molecule type" value="Genomic_DNA"/>
</dbReference>
<evidence type="ECO:0000256" key="2">
    <source>
        <dbReference type="ARBA" id="ARBA00022898"/>
    </source>
</evidence>
<organism evidence="7 8">
    <name type="scientific">Persicimonas caeni</name>
    <dbReference type="NCBI Taxonomy" id="2292766"/>
    <lineage>
        <taxon>Bacteria</taxon>
        <taxon>Deltaproteobacteria</taxon>
        <taxon>Bradymonadales</taxon>
        <taxon>Bradymonadaceae</taxon>
        <taxon>Persicimonas</taxon>
    </lineage>
</organism>
<dbReference type="InterPro" id="IPR015424">
    <property type="entry name" value="PyrdxlP-dep_Trfase"/>
</dbReference>
<dbReference type="Gene3D" id="3.90.1150.10">
    <property type="entry name" value="Aspartate Aminotransferase, domain 1"/>
    <property type="match status" value="1"/>
</dbReference>
<dbReference type="Proteomes" id="UP000315995">
    <property type="component" value="Chromosome"/>
</dbReference>
<keyword evidence="2" id="KW-0663">Pyridoxal phosphate</keyword>
<gene>
    <name evidence="7" type="ORF">FIV42_22870</name>
</gene>
<keyword evidence="5" id="KW-0804">Transcription</keyword>
<reference evidence="7 8" key="1">
    <citation type="submission" date="2019-06" db="EMBL/GenBank/DDBJ databases">
        <title>Persicimonas caeni gen. nov., sp. nov., a predatory bacterium isolated from solar saltern.</title>
        <authorList>
            <person name="Wang S."/>
        </authorList>
    </citation>
    <scope>NUCLEOTIDE SEQUENCE [LARGE SCALE GENOMIC DNA]</scope>
    <source>
        <strain evidence="7 8">YN101</strain>
    </source>
</reference>
<proteinExistence type="inferred from homology"/>
<keyword evidence="7" id="KW-0808">Transferase</keyword>
<dbReference type="InterPro" id="IPR004839">
    <property type="entry name" value="Aminotransferase_I/II_large"/>
</dbReference>
<dbReference type="Gene3D" id="1.10.10.10">
    <property type="entry name" value="Winged helix-like DNA-binding domain superfamily/Winged helix DNA-binding domain"/>
    <property type="match status" value="1"/>
</dbReference>
<evidence type="ECO:0000313" key="7">
    <source>
        <dbReference type="EMBL" id="QDG53482.1"/>
    </source>
</evidence>
<dbReference type="PRINTS" id="PR00035">
    <property type="entry name" value="HTHGNTR"/>
</dbReference>
<dbReference type="SUPFAM" id="SSF46785">
    <property type="entry name" value="Winged helix' DNA-binding domain"/>
    <property type="match status" value="1"/>
</dbReference>
<dbReference type="Pfam" id="PF00392">
    <property type="entry name" value="GntR"/>
    <property type="match status" value="1"/>
</dbReference>
<dbReference type="InterPro" id="IPR000524">
    <property type="entry name" value="Tscrpt_reg_HTH_GntR"/>
</dbReference>
<dbReference type="InterPro" id="IPR015421">
    <property type="entry name" value="PyrdxlP-dep_Trfase_major"/>
</dbReference>
<protein>
    <submittedName>
        <fullName evidence="7">PLP-dependent aminotransferase family protein</fullName>
    </submittedName>
</protein>
<dbReference type="Gene3D" id="3.40.640.10">
    <property type="entry name" value="Type I PLP-dependent aspartate aminotransferase-like (Major domain)"/>
    <property type="match status" value="1"/>
</dbReference>
<evidence type="ECO:0000259" key="6">
    <source>
        <dbReference type="PROSITE" id="PS50949"/>
    </source>
</evidence>
<name>A0A4Y6PYT1_PERCE</name>
<dbReference type="AlphaFoldDB" id="A0A4Y6PYT1"/>
<keyword evidence="8" id="KW-1185">Reference proteome</keyword>
<accession>A0A4Y6PYT1</accession>
<dbReference type="InterPro" id="IPR036390">
    <property type="entry name" value="WH_DNA-bd_sf"/>
</dbReference>
<dbReference type="PANTHER" id="PTHR46577">
    <property type="entry name" value="HTH-TYPE TRANSCRIPTIONAL REGULATORY PROTEIN GABR"/>
    <property type="match status" value="1"/>
</dbReference>
<comment type="similarity">
    <text evidence="1">In the C-terminal section; belongs to the class-I pyridoxal-phosphate-dependent aminotransferase family.</text>
</comment>
<evidence type="ECO:0000256" key="4">
    <source>
        <dbReference type="ARBA" id="ARBA00023125"/>
    </source>
</evidence>
<dbReference type="Pfam" id="PF00155">
    <property type="entry name" value="Aminotran_1_2"/>
    <property type="match status" value="1"/>
</dbReference>
<dbReference type="InterPro" id="IPR015422">
    <property type="entry name" value="PyrdxlP-dep_Trfase_small"/>
</dbReference>
<sequence length="489" mass="54059">MSKNPFDRDGNQPLYRQLAEWLGKLISEGTYETDSRLPSIRQLSEQLSVSRTTVVYAYRLLEDWGFVEARSRSGYFVQSVQDRQPRVGAAAPPSWDTTPKLFDVASASDDPTVRMIVAGANLDVLQLGVALPNPEFYPTDRLSRLLSRVVRHQPAVAARYCPSPGFEPLRVQIARRAVAAGVSISPEDVVITNGACEALFLSVRAVLGPGMRVAVASPTYYVFLEQLNQCGVIPVEIAADPQEGMNLDALREAHRRKSLDAIFLMPNIANPTGALMPDATKEQILAFAGEHGLPIIEDHVHAELAYSDARPRSLRAFDNEADVLWCGSFSKTLAPGFRIGWMVPGVHREKVAKLKATSSVASPTPQQMAIAEFLEEGGYDHHLKQLREAFRGAVETMLHLVDAYFPDQTIAHQPRGGYLLWLELPEGVDSIRLAQQALEHKIGIGPGPMFSPDGKFQNFIRLNCAVSWTARTRQSVRRLGELVEEQLRG</sequence>
<dbReference type="RefSeq" id="WP_141199938.1">
    <property type="nucleotide sequence ID" value="NZ_CP041186.1"/>
</dbReference>
<evidence type="ECO:0000313" key="8">
    <source>
        <dbReference type="Proteomes" id="UP000315995"/>
    </source>
</evidence>
<dbReference type="GO" id="GO:0003700">
    <property type="term" value="F:DNA-binding transcription factor activity"/>
    <property type="evidence" value="ECO:0007669"/>
    <property type="project" value="InterPro"/>
</dbReference>
<feature type="domain" description="HTH gntR-type" evidence="6">
    <location>
        <begin position="12"/>
        <end position="80"/>
    </location>
</feature>
<dbReference type="InterPro" id="IPR051446">
    <property type="entry name" value="HTH_trans_reg/aminotransferase"/>
</dbReference>
<keyword evidence="4" id="KW-0238">DNA-binding</keyword>